<proteinExistence type="predicted"/>
<keyword evidence="3" id="KW-1185">Reference proteome</keyword>
<dbReference type="EMBL" id="JAFBIL020000001">
    <property type="protein sequence ID" value="MBZ2206041.1"/>
    <property type="molecule type" value="Genomic_DNA"/>
</dbReference>
<accession>A0ABS7SJX5</accession>
<gene>
    <name evidence="2" type="ORF">I4X03_002070</name>
</gene>
<sequence>MTISRFIASAVLLLTSAHLHAFEFKTVGANAVVLYDAPSTKGGKLFVAPRGMPVQVVLTYGDWAKVRDASGDMAWLEQRSLSVRRNVVVRNINAKVRSAPDDGAPLLMTADKGVILELVDPQPSSWIRVRHRDGISGYIKMADVWGI</sequence>
<reference evidence="2 3" key="1">
    <citation type="submission" date="2021-08" db="EMBL/GenBank/DDBJ databases">
        <title>Massilia sp. R798.</title>
        <authorList>
            <person name="Baek J.H."/>
            <person name="Jung H.S."/>
            <person name="Kim K.R."/>
            <person name="Jeon C.O."/>
        </authorList>
    </citation>
    <scope>NUCLEOTIDE SEQUENCE [LARGE SCALE GENOMIC DNA]</scope>
    <source>
        <strain evidence="2 3">R798</strain>
    </source>
</reference>
<dbReference type="Gene3D" id="2.30.30.40">
    <property type="entry name" value="SH3 Domains"/>
    <property type="match status" value="2"/>
</dbReference>
<evidence type="ECO:0000256" key="1">
    <source>
        <dbReference type="SAM" id="SignalP"/>
    </source>
</evidence>
<dbReference type="InterPro" id="IPR010466">
    <property type="entry name" value="DUF1058"/>
</dbReference>
<evidence type="ECO:0000313" key="3">
    <source>
        <dbReference type="Proteomes" id="UP000809349"/>
    </source>
</evidence>
<keyword evidence="1" id="KW-0732">Signal</keyword>
<comment type="caution">
    <text evidence="2">The sequence shown here is derived from an EMBL/GenBank/DDBJ whole genome shotgun (WGS) entry which is preliminary data.</text>
</comment>
<evidence type="ECO:0000313" key="2">
    <source>
        <dbReference type="EMBL" id="MBZ2206041.1"/>
    </source>
</evidence>
<dbReference type="Pfam" id="PF06347">
    <property type="entry name" value="SH3_4"/>
    <property type="match status" value="2"/>
</dbReference>
<dbReference type="RefSeq" id="WP_223464899.1">
    <property type="nucleotide sequence ID" value="NZ_JAFBIL020000001.1"/>
</dbReference>
<feature type="chain" id="PRO_5045482829" evidence="1">
    <location>
        <begin position="22"/>
        <end position="147"/>
    </location>
</feature>
<dbReference type="Proteomes" id="UP000809349">
    <property type="component" value="Unassembled WGS sequence"/>
</dbReference>
<feature type="signal peptide" evidence="1">
    <location>
        <begin position="1"/>
        <end position="21"/>
    </location>
</feature>
<name>A0ABS7SJX5_9BURK</name>
<organism evidence="2 3">
    <name type="scientific">Massilia soli</name>
    <dbReference type="NCBI Taxonomy" id="2792854"/>
    <lineage>
        <taxon>Bacteria</taxon>
        <taxon>Pseudomonadati</taxon>
        <taxon>Pseudomonadota</taxon>
        <taxon>Betaproteobacteria</taxon>
        <taxon>Burkholderiales</taxon>
        <taxon>Oxalobacteraceae</taxon>
        <taxon>Telluria group</taxon>
        <taxon>Massilia</taxon>
    </lineage>
</organism>
<protein>
    <submittedName>
        <fullName evidence="2">SH3 domain-containing protein</fullName>
    </submittedName>
</protein>